<evidence type="ECO:0000313" key="4">
    <source>
        <dbReference type="Proteomes" id="UP000263900"/>
    </source>
</evidence>
<reference evidence="3 4" key="1">
    <citation type="submission" date="2018-09" db="EMBL/GenBank/DDBJ databases">
        <title>Genome sequencing of strain 6GH32-13.</title>
        <authorList>
            <person name="Weon H.-Y."/>
            <person name="Heo J."/>
            <person name="Kwon S.-W."/>
        </authorList>
    </citation>
    <scope>NUCLEOTIDE SEQUENCE [LARGE SCALE GENOMIC DNA]</scope>
    <source>
        <strain evidence="3 4">5GH32-13</strain>
    </source>
</reference>
<dbReference type="Pfam" id="PF07853">
    <property type="entry name" value="DUF1648"/>
    <property type="match status" value="1"/>
</dbReference>
<accession>A0A3B7MXN0</accession>
<dbReference type="AlphaFoldDB" id="A0A3B7MXN0"/>
<feature type="transmembrane region" description="Helical" evidence="1">
    <location>
        <begin position="51"/>
        <end position="72"/>
    </location>
</feature>
<dbReference type="PANTHER" id="PTHR37810:SF5">
    <property type="entry name" value="IMMUNITY PROTEIN SDPI"/>
    <property type="match status" value="1"/>
</dbReference>
<dbReference type="KEGG" id="pseg:D3H65_14365"/>
<keyword evidence="4" id="KW-1185">Reference proteome</keyword>
<evidence type="ECO:0000256" key="1">
    <source>
        <dbReference type="SAM" id="Phobius"/>
    </source>
</evidence>
<name>A0A3B7MXN0_9BACT</name>
<evidence type="ECO:0000313" key="3">
    <source>
        <dbReference type="EMBL" id="AXY75091.1"/>
    </source>
</evidence>
<feature type="domain" description="DUF1648" evidence="2">
    <location>
        <begin position="12"/>
        <end position="58"/>
    </location>
</feature>
<feature type="transmembrane region" description="Helical" evidence="1">
    <location>
        <begin position="162"/>
        <end position="181"/>
    </location>
</feature>
<feature type="transmembrane region" description="Helical" evidence="1">
    <location>
        <begin position="117"/>
        <end position="136"/>
    </location>
</feature>
<feature type="transmembrane region" description="Helical" evidence="1">
    <location>
        <begin position="88"/>
        <end position="105"/>
    </location>
</feature>
<keyword evidence="1" id="KW-0472">Membrane</keyword>
<protein>
    <submittedName>
        <fullName evidence="3">DUF1648 domain-containing protein</fullName>
    </submittedName>
</protein>
<dbReference type="Pfam" id="PF13630">
    <property type="entry name" value="SdpI"/>
    <property type="match status" value="1"/>
</dbReference>
<keyword evidence="1" id="KW-1133">Transmembrane helix</keyword>
<dbReference type="EMBL" id="CP032157">
    <property type="protein sequence ID" value="AXY75091.1"/>
    <property type="molecule type" value="Genomic_DNA"/>
</dbReference>
<dbReference type="Proteomes" id="UP000263900">
    <property type="component" value="Chromosome"/>
</dbReference>
<dbReference type="GO" id="GO:0009636">
    <property type="term" value="P:response to toxic substance"/>
    <property type="evidence" value="ECO:0007669"/>
    <property type="project" value="TreeGrafter"/>
</dbReference>
<dbReference type="PIRSF" id="PIRSF038959">
    <property type="entry name" value="SdpI"/>
    <property type="match status" value="1"/>
</dbReference>
<dbReference type="InterPro" id="IPR025962">
    <property type="entry name" value="SdpI/YhfL"/>
</dbReference>
<keyword evidence="1" id="KW-0812">Transmembrane</keyword>
<dbReference type="OrthoDB" id="9808690at2"/>
<gene>
    <name evidence="3" type="ORF">D3H65_14365</name>
</gene>
<dbReference type="InterPro" id="IPR026272">
    <property type="entry name" value="SdpI"/>
</dbReference>
<dbReference type="PANTHER" id="PTHR37810">
    <property type="entry name" value="IMMUNITY PROTEIN SDPI"/>
    <property type="match status" value="1"/>
</dbReference>
<proteinExistence type="predicted"/>
<dbReference type="RefSeq" id="WP_119050973.1">
    <property type="nucleotide sequence ID" value="NZ_CP032157.1"/>
</dbReference>
<feature type="transmembrane region" description="Helical" evidence="1">
    <location>
        <begin position="187"/>
        <end position="210"/>
    </location>
</feature>
<dbReference type="InterPro" id="IPR012867">
    <property type="entry name" value="DUF1648"/>
</dbReference>
<sequence>MNKYIRELVLWVLIALPYVYLASIWKELPEQVPTHFDLAGKANDWSGKHTLLYIPGAMCLGTYLLMLVIPVLDPKRKLRQMEGKYQGLRFMLTLFMSGLSVYLLYISKQGGMENPQWLIAFIGLMLAMMGNYFQALRPNYFVGIRTPWTLESEDVWKKTHWLGGRLWMAGGVLIIILSFIIRNHMPLLIVAGSILFILVVVPVGFSFIAFRKESSAQ</sequence>
<evidence type="ECO:0000259" key="2">
    <source>
        <dbReference type="Pfam" id="PF07853"/>
    </source>
</evidence>
<organism evidence="3 4">
    <name type="scientific">Paraflavitalea soli</name>
    <dbReference type="NCBI Taxonomy" id="2315862"/>
    <lineage>
        <taxon>Bacteria</taxon>
        <taxon>Pseudomonadati</taxon>
        <taxon>Bacteroidota</taxon>
        <taxon>Chitinophagia</taxon>
        <taxon>Chitinophagales</taxon>
        <taxon>Chitinophagaceae</taxon>
        <taxon>Paraflavitalea</taxon>
    </lineage>
</organism>